<accession>A0ABU5VXL7</accession>
<dbReference type="EMBL" id="JAYGJQ010000001">
    <property type="protein sequence ID" value="MEA9356370.1"/>
    <property type="molecule type" value="Genomic_DNA"/>
</dbReference>
<dbReference type="CDD" id="cd03255">
    <property type="entry name" value="ABC_MJ0796_LolCDE_FtsE"/>
    <property type="match status" value="1"/>
</dbReference>
<feature type="domain" description="ABC transporter" evidence="4">
    <location>
        <begin position="5"/>
        <end position="222"/>
    </location>
</feature>
<dbReference type="InterPro" id="IPR015854">
    <property type="entry name" value="ABC_transpr_LolD-like"/>
</dbReference>
<dbReference type="SUPFAM" id="SSF52540">
    <property type="entry name" value="P-loop containing nucleoside triphosphate hydrolases"/>
    <property type="match status" value="1"/>
</dbReference>
<dbReference type="InterPro" id="IPR027417">
    <property type="entry name" value="P-loop_NTPase"/>
</dbReference>
<keyword evidence="1" id="KW-0813">Transport</keyword>
<dbReference type="InterPro" id="IPR003593">
    <property type="entry name" value="AAA+_ATPase"/>
</dbReference>
<sequence length="223" mass="25339">MTKAISLKKCLFSYNQSHKLVINIDQLDIESGERVFLYGPSGHGKSTLLNLTAGVLKANSGEVTVLGQDLTKLTQSKRDHLRGEKIGYIFQIFNLIPYLTVKENIVLPCLINKKRALEDYDKQAEELIDSLGLREHINKKVTDLSIGQQQRVAAARALIGNPEMIIADEPTSALDEKNTREFMELLMSVWEKKKFTLIFVSHDERLKSYFSRTISLPEINHHD</sequence>
<protein>
    <submittedName>
        <fullName evidence="5">ABC transporter ATP-binding protein</fullName>
    </submittedName>
</protein>
<dbReference type="PROSITE" id="PS50893">
    <property type="entry name" value="ABC_TRANSPORTER_2"/>
    <property type="match status" value="1"/>
</dbReference>
<dbReference type="GO" id="GO:0005524">
    <property type="term" value="F:ATP binding"/>
    <property type="evidence" value="ECO:0007669"/>
    <property type="project" value="UniProtKB-KW"/>
</dbReference>
<dbReference type="PANTHER" id="PTHR24220">
    <property type="entry name" value="IMPORT ATP-BINDING PROTEIN"/>
    <property type="match status" value="1"/>
</dbReference>
<evidence type="ECO:0000313" key="5">
    <source>
        <dbReference type="EMBL" id="MEA9356370.1"/>
    </source>
</evidence>
<dbReference type="Proteomes" id="UP001302274">
    <property type="component" value="Unassembled WGS sequence"/>
</dbReference>
<dbReference type="SMART" id="SM00382">
    <property type="entry name" value="AAA"/>
    <property type="match status" value="1"/>
</dbReference>
<name>A0ABU5VXL7_9BACT</name>
<evidence type="ECO:0000256" key="2">
    <source>
        <dbReference type="ARBA" id="ARBA00022741"/>
    </source>
</evidence>
<dbReference type="Pfam" id="PF00005">
    <property type="entry name" value="ABC_tran"/>
    <property type="match status" value="1"/>
</dbReference>
<proteinExistence type="predicted"/>
<organism evidence="5 6">
    <name type="scientific">Bacteriovorax antarcticus</name>
    <dbReference type="NCBI Taxonomy" id="3088717"/>
    <lineage>
        <taxon>Bacteria</taxon>
        <taxon>Pseudomonadati</taxon>
        <taxon>Bdellovibrionota</taxon>
        <taxon>Bacteriovoracia</taxon>
        <taxon>Bacteriovoracales</taxon>
        <taxon>Bacteriovoracaceae</taxon>
        <taxon>Bacteriovorax</taxon>
    </lineage>
</organism>
<dbReference type="PANTHER" id="PTHR24220:SF611">
    <property type="entry name" value="ATP-BINDING COMPONENT OF ABC TRANSPORTER-RELATED"/>
    <property type="match status" value="1"/>
</dbReference>
<evidence type="ECO:0000313" key="6">
    <source>
        <dbReference type="Proteomes" id="UP001302274"/>
    </source>
</evidence>
<dbReference type="InterPro" id="IPR017911">
    <property type="entry name" value="MacB-like_ATP-bd"/>
</dbReference>
<comment type="caution">
    <text evidence="5">The sequence shown here is derived from an EMBL/GenBank/DDBJ whole genome shotgun (WGS) entry which is preliminary data.</text>
</comment>
<keyword evidence="6" id="KW-1185">Reference proteome</keyword>
<evidence type="ECO:0000259" key="4">
    <source>
        <dbReference type="PROSITE" id="PS50893"/>
    </source>
</evidence>
<gene>
    <name evidence="5" type="ORF">SHI21_09160</name>
</gene>
<dbReference type="InterPro" id="IPR003439">
    <property type="entry name" value="ABC_transporter-like_ATP-bd"/>
</dbReference>
<reference evidence="5 6" key="1">
    <citation type="submission" date="2023-11" db="EMBL/GenBank/DDBJ databases">
        <title>A Novel Polar Bacteriovorax (B. antarcticus) Isolated from the Biocrust in Antarctica.</title>
        <authorList>
            <person name="Mun W."/>
            <person name="Choi S.Y."/>
            <person name="Mitchell R.J."/>
        </authorList>
    </citation>
    <scope>NUCLEOTIDE SEQUENCE [LARGE SCALE GENOMIC DNA]</scope>
    <source>
        <strain evidence="5 6">PP10</strain>
    </source>
</reference>
<dbReference type="RefSeq" id="WP_323576065.1">
    <property type="nucleotide sequence ID" value="NZ_JAYGJQ010000001.1"/>
</dbReference>
<evidence type="ECO:0000256" key="3">
    <source>
        <dbReference type="ARBA" id="ARBA00022840"/>
    </source>
</evidence>
<keyword evidence="3 5" id="KW-0067">ATP-binding</keyword>
<keyword evidence="2" id="KW-0547">Nucleotide-binding</keyword>
<evidence type="ECO:0000256" key="1">
    <source>
        <dbReference type="ARBA" id="ARBA00022448"/>
    </source>
</evidence>
<dbReference type="Gene3D" id="3.40.50.300">
    <property type="entry name" value="P-loop containing nucleotide triphosphate hydrolases"/>
    <property type="match status" value="1"/>
</dbReference>